<dbReference type="OrthoDB" id="285989at2"/>
<dbReference type="KEGG" id="amob:HG15A2_34060"/>
<evidence type="ECO:0000313" key="1">
    <source>
        <dbReference type="EMBL" id="QDT00071.1"/>
    </source>
</evidence>
<evidence type="ECO:0000313" key="2">
    <source>
        <dbReference type="Proteomes" id="UP000319852"/>
    </source>
</evidence>
<protein>
    <submittedName>
        <fullName evidence="1">Uncharacterized protein</fullName>
    </submittedName>
</protein>
<dbReference type="RefSeq" id="WP_145061310.1">
    <property type="nucleotide sequence ID" value="NZ_CP036263.1"/>
</dbReference>
<dbReference type="AlphaFoldDB" id="A0A517MYV8"/>
<dbReference type="EMBL" id="CP036263">
    <property type="protein sequence ID" value="QDT00071.1"/>
    <property type="molecule type" value="Genomic_DNA"/>
</dbReference>
<organism evidence="1 2">
    <name type="scientific">Adhaeretor mobilis</name>
    <dbReference type="NCBI Taxonomy" id="1930276"/>
    <lineage>
        <taxon>Bacteria</taxon>
        <taxon>Pseudomonadati</taxon>
        <taxon>Planctomycetota</taxon>
        <taxon>Planctomycetia</taxon>
        <taxon>Pirellulales</taxon>
        <taxon>Lacipirellulaceae</taxon>
        <taxon>Adhaeretor</taxon>
    </lineage>
</organism>
<keyword evidence="2" id="KW-1185">Reference proteome</keyword>
<reference evidence="1 2" key="1">
    <citation type="submission" date="2019-02" db="EMBL/GenBank/DDBJ databases">
        <title>Deep-cultivation of Planctomycetes and their phenomic and genomic characterization uncovers novel biology.</title>
        <authorList>
            <person name="Wiegand S."/>
            <person name="Jogler M."/>
            <person name="Boedeker C."/>
            <person name="Pinto D."/>
            <person name="Vollmers J."/>
            <person name="Rivas-Marin E."/>
            <person name="Kohn T."/>
            <person name="Peeters S.H."/>
            <person name="Heuer A."/>
            <person name="Rast P."/>
            <person name="Oberbeckmann S."/>
            <person name="Bunk B."/>
            <person name="Jeske O."/>
            <person name="Meyerdierks A."/>
            <person name="Storesund J.E."/>
            <person name="Kallscheuer N."/>
            <person name="Luecker S."/>
            <person name="Lage O.M."/>
            <person name="Pohl T."/>
            <person name="Merkel B.J."/>
            <person name="Hornburger P."/>
            <person name="Mueller R.-W."/>
            <person name="Bruemmer F."/>
            <person name="Labrenz M."/>
            <person name="Spormann A.M."/>
            <person name="Op den Camp H."/>
            <person name="Overmann J."/>
            <person name="Amann R."/>
            <person name="Jetten M.S.M."/>
            <person name="Mascher T."/>
            <person name="Medema M.H."/>
            <person name="Devos D.P."/>
            <person name="Kaster A.-K."/>
            <person name="Ovreas L."/>
            <person name="Rohde M."/>
            <person name="Galperin M.Y."/>
            <person name="Jogler C."/>
        </authorList>
    </citation>
    <scope>NUCLEOTIDE SEQUENCE [LARGE SCALE GENOMIC DNA]</scope>
    <source>
        <strain evidence="1 2">HG15A2</strain>
    </source>
</reference>
<sequence length="111" mass="12474">MFLAHSFRLRHPWDQETGETCDFTRWSRGFHKPTGLEPSDRMWLVVSGLPAGCTVVVNEQELPAPAANKPGQYEVTELLGDTNRIEITVPAEHEQPVPFPYDVRLGIVGCE</sequence>
<accession>A0A517MYV8</accession>
<name>A0A517MYV8_9BACT</name>
<dbReference type="Proteomes" id="UP000319852">
    <property type="component" value="Chromosome"/>
</dbReference>
<gene>
    <name evidence="1" type="ORF">HG15A2_34060</name>
</gene>
<proteinExistence type="predicted"/>